<dbReference type="RefSeq" id="XP_060303261.1">
    <property type="nucleotide sequence ID" value="XM_060439211.1"/>
</dbReference>
<evidence type="ECO:0000313" key="1">
    <source>
        <dbReference type="EMBL" id="KAK0734384.1"/>
    </source>
</evidence>
<comment type="caution">
    <text evidence="1">The sequence shown here is derived from an EMBL/GenBank/DDBJ whole genome shotgun (WGS) entry which is preliminary data.</text>
</comment>
<protein>
    <submittedName>
        <fullName evidence="1">Uncharacterized protein</fullName>
    </submittedName>
</protein>
<organism evidence="1 2">
    <name type="scientific">Lasiosphaeria miniovina</name>
    <dbReference type="NCBI Taxonomy" id="1954250"/>
    <lineage>
        <taxon>Eukaryota</taxon>
        <taxon>Fungi</taxon>
        <taxon>Dikarya</taxon>
        <taxon>Ascomycota</taxon>
        <taxon>Pezizomycotina</taxon>
        <taxon>Sordariomycetes</taxon>
        <taxon>Sordariomycetidae</taxon>
        <taxon>Sordariales</taxon>
        <taxon>Lasiosphaeriaceae</taxon>
        <taxon>Lasiosphaeria</taxon>
    </lineage>
</organism>
<gene>
    <name evidence="1" type="ORF">B0T26DRAFT_670689</name>
</gene>
<dbReference type="GeneID" id="85322481"/>
<dbReference type="AlphaFoldDB" id="A0AA40BHP7"/>
<sequence>MDGRHRKYEDTAVYRVSPGQFGNHVAGRDRGALLGTRSSPSLLGASTVSASPRPLGQTTTAVKKVDQNTAPCHPYILESLSSQQYGYGYSNGANKTSGLAVARITEHGTTHPQTPSIPPGKVFLNISKASYYPGQDIALPATKPTKQPSAQRILRERDCRQRQRPETNLYRCVTAL</sequence>
<reference evidence="1" key="1">
    <citation type="submission" date="2023-06" db="EMBL/GenBank/DDBJ databases">
        <title>Genome-scale phylogeny and comparative genomics of the fungal order Sordariales.</title>
        <authorList>
            <consortium name="Lawrence Berkeley National Laboratory"/>
            <person name="Hensen N."/>
            <person name="Bonometti L."/>
            <person name="Westerberg I."/>
            <person name="Brannstrom I.O."/>
            <person name="Guillou S."/>
            <person name="Cros-Aarteil S."/>
            <person name="Calhoun S."/>
            <person name="Haridas S."/>
            <person name="Kuo A."/>
            <person name="Mondo S."/>
            <person name="Pangilinan J."/>
            <person name="Riley R."/>
            <person name="LaButti K."/>
            <person name="Andreopoulos B."/>
            <person name="Lipzen A."/>
            <person name="Chen C."/>
            <person name="Yanf M."/>
            <person name="Daum C."/>
            <person name="Ng V."/>
            <person name="Clum A."/>
            <person name="Steindorff A."/>
            <person name="Ohm R."/>
            <person name="Martin F."/>
            <person name="Silar P."/>
            <person name="Natvig D."/>
            <person name="Lalanne C."/>
            <person name="Gautier V."/>
            <person name="Ament-velasquez S.L."/>
            <person name="Kruys A."/>
            <person name="Hutchinson M.I."/>
            <person name="Powell A.J."/>
            <person name="Barry K."/>
            <person name="Miller A.N."/>
            <person name="Grigoriev I.V."/>
            <person name="Debuchy R."/>
            <person name="Gladieux P."/>
            <person name="Thoren M.H."/>
            <person name="Johannesson H."/>
        </authorList>
    </citation>
    <scope>NUCLEOTIDE SEQUENCE</scope>
    <source>
        <strain evidence="1">SMH2392-1A</strain>
    </source>
</reference>
<proteinExistence type="predicted"/>
<name>A0AA40BHP7_9PEZI</name>
<evidence type="ECO:0000313" key="2">
    <source>
        <dbReference type="Proteomes" id="UP001172101"/>
    </source>
</evidence>
<accession>A0AA40BHP7</accession>
<dbReference type="EMBL" id="JAUIRO010000001">
    <property type="protein sequence ID" value="KAK0734384.1"/>
    <property type="molecule type" value="Genomic_DNA"/>
</dbReference>
<keyword evidence="2" id="KW-1185">Reference proteome</keyword>
<dbReference type="Proteomes" id="UP001172101">
    <property type="component" value="Unassembled WGS sequence"/>
</dbReference>